<feature type="region of interest" description="Disordered" evidence="1">
    <location>
        <begin position="44"/>
        <end position="64"/>
    </location>
</feature>
<dbReference type="AlphaFoldDB" id="I0V8X8"/>
<evidence type="ECO:0000313" key="3">
    <source>
        <dbReference type="EMBL" id="EID56581.1"/>
    </source>
</evidence>
<keyword evidence="2" id="KW-1133">Transmembrane helix</keyword>
<reference evidence="3 4" key="1">
    <citation type="submission" date="2012-01" db="EMBL/GenBank/DDBJ databases">
        <title>Improved High-Quality Draft sequence of Saccharomonospora xinjiangensis XJ-54.</title>
        <authorList>
            <consortium name="US DOE Joint Genome Institute"/>
            <person name="Lucas S."/>
            <person name="Han J."/>
            <person name="Lapidus A."/>
            <person name="Cheng J.-F."/>
            <person name="Goodwin L."/>
            <person name="Pitluck S."/>
            <person name="Peters L."/>
            <person name="Mikhailova N."/>
            <person name="Teshima H."/>
            <person name="Detter J.C."/>
            <person name="Han C."/>
            <person name="Tapia R."/>
            <person name="Land M."/>
            <person name="Hauser L."/>
            <person name="Kyrpides N."/>
            <person name="Ivanova N."/>
            <person name="Pagani I."/>
            <person name="Brambilla E.-M."/>
            <person name="Klenk H.-P."/>
            <person name="Woyke T."/>
        </authorList>
    </citation>
    <scope>NUCLEOTIDE SEQUENCE [LARGE SCALE GENOMIC DNA]</scope>
    <source>
        <strain evidence="3 4">XJ-54</strain>
    </source>
</reference>
<feature type="region of interest" description="Disordered" evidence="1">
    <location>
        <begin position="125"/>
        <end position="144"/>
    </location>
</feature>
<name>I0V8X8_9PSEU</name>
<evidence type="ECO:0000256" key="2">
    <source>
        <dbReference type="SAM" id="Phobius"/>
    </source>
</evidence>
<keyword evidence="4" id="KW-1185">Reference proteome</keyword>
<accession>I0V8X8</accession>
<gene>
    <name evidence="3" type="ORF">SacxiDRAFT_4402</name>
</gene>
<evidence type="ECO:0000256" key="1">
    <source>
        <dbReference type="SAM" id="MobiDB-lite"/>
    </source>
</evidence>
<evidence type="ECO:0000313" key="4">
    <source>
        <dbReference type="Proteomes" id="UP000004691"/>
    </source>
</evidence>
<dbReference type="HOGENOM" id="CLU_836479_0_0_11"/>
<sequence>MGTALAGESFSRRYPLRGQAIRVLILACLSAAVVVGTGGCGADLPRESGDRANAATSPLDDYLPTPEADRVTAVARDLLARQCLNRYGLGQDRPMLPVDGGLVTRLRERAQAVEVPVELARRHGFHPPEQGMARADASGGTRPDSARLWADRVAVLNGWRIQEDNGGPVLRSRNGVAVPEDGCVGEADERLSDGLDRPVEGTAPGAELDAINTVLALRKTAGDLAAQDPVMIEATRRWADCFETATGTDAPNPFAVVNDPRWAGPPTEEEIETAVALATCRDEVDYLGTRLSLLSQYESEVLAQHQNELDRVRQFFDERYQRAREVVSSSRQ</sequence>
<keyword evidence="2" id="KW-0472">Membrane</keyword>
<protein>
    <submittedName>
        <fullName evidence="3">Uncharacterized protein</fullName>
    </submittedName>
</protein>
<dbReference type="EMBL" id="JH636049">
    <property type="protein sequence ID" value="EID56581.1"/>
    <property type="molecule type" value="Genomic_DNA"/>
</dbReference>
<dbReference type="OrthoDB" id="4800194at2"/>
<dbReference type="RefSeq" id="WP_006240814.1">
    <property type="nucleotide sequence ID" value="NZ_JH636049.1"/>
</dbReference>
<keyword evidence="2" id="KW-0812">Transmembrane</keyword>
<dbReference type="eggNOG" id="ENOG50332CB">
    <property type="taxonomic scope" value="Bacteria"/>
</dbReference>
<dbReference type="Proteomes" id="UP000004691">
    <property type="component" value="Unassembled WGS sequence"/>
</dbReference>
<dbReference type="STRING" id="882086.SacxiDRAFT_4402"/>
<proteinExistence type="predicted"/>
<organism evidence="3 4">
    <name type="scientific">Saccharomonospora xinjiangensis XJ-54</name>
    <dbReference type="NCBI Taxonomy" id="882086"/>
    <lineage>
        <taxon>Bacteria</taxon>
        <taxon>Bacillati</taxon>
        <taxon>Actinomycetota</taxon>
        <taxon>Actinomycetes</taxon>
        <taxon>Pseudonocardiales</taxon>
        <taxon>Pseudonocardiaceae</taxon>
        <taxon>Saccharomonospora</taxon>
    </lineage>
</organism>
<feature type="transmembrane region" description="Helical" evidence="2">
    <location>
        <begin position="20"/>
        <end position="39"/>
    </location>
</feature>